<feature type="signal peptide" evidence="2">
    <location>
        <begin position="1"/>
        <end position="29"/>
    </location>
</feature>
<protein>
    <submittedName>
        <fullName evidence="3">Putative secreted protein</fullName>
    </submittedName>
</protein>
<accession>A0A023EKP2</accession>
<feature type="transmembrane region" description="Helical" evidence="1">
    <location>
        <begin position="75"/>
        <end position="101"/>
    </location>
</feature>
<feature type="transmembrane region" description="Helical" evidence="1">
    <location>
        <begin position="121"/>
        <end position="144"/>
    </location>
</feature>
<feature type="transmembrane region" description="Helical" evidence="1">
    <location>
        <begin position="39"/>
        <end position="54"/>
    </location>
</feature>
<proteinExistence type="evidence at transcript level"/>
<name>A0A023EKP2_AEDAL</name>
<evidence type="ECO:0000256" key="2">
    <source>
        <dbReference type="SAM" id="SignalP"/>
    </source>
</evidence>
<feature type="chain" id="PRO_5001519663" evidence="2">
    <location>
        <begin position="30"/>
        <end position="237"/>
    </location>
</feature>
<evidence type="ECO:0000256" key="1">
    <source>
        <dbReference type="SAM" id="Phobius"/>
    </source>
</evidence>
<sequence>MSSKVALFLAVLLHAGLKILVFMDPPINAAGCCALRLNARSVMFLSSIVMYLSRTKVFPQRYRKVPLSAQAVVEFFFFLLAIEIAMIAGWCRIEALLFKIFECMSSGQQSMLYADMGGESLVEFVVTLLSFIAFVITATATGYVDSFSGVYQKAVDKLGEVVEKVRGRRRDEDPDRLCCLPCPAEAEHDEVTAEVCDIRTPRRSTRRTRSRESTGYASYLEIHRRSPSARRQSCRRR</sequence>
<evidence type="ECO:0000313" key="3">
    <source>
        <dbReference type="EMBL" id="JAC09725.1"/>
    </source>
</evidence>
<reference evidence="3" key="1">
    <citation type="journal article" date="2014" name="PLoS Negl. Trop. Dis.">
        <title>Identification and characterization of seminal fluid proteins in the Asian tiger mosquito, Aedes albopictus.</title>
        <authorList>
            <person name="Boes K.E."/>
            <person name="Ribeiro J.M."/>
            <person name="Wong A."/>
            <person name="Harrington L.C."/>
            <person name="Wolfner M.F."/>
            <person name="Sirot L.K."/>
        </authorList>
    </citation>
    <scope>NUCLEOTIDE SEQUENCE</scope>
    <source>
        <tissue evidence="3">Reproductive organs</tissue>
    </source>
</reference>
<dbReference type="EMBL" id="GAPW01003873">
    <property type="protein sequence ID" value="JAC09725.1"/>
    <property type="molecule type" value="mRNA"/>
</dbReference>
<dbReference type="VEuPathDB" id="VectorBase:AALC636_037111"/>
<dbReference type="InterPro" id="IPR032145">
    <property type="entry name" value="DUF4818"/>
</dbReference>
<keyword evidence="1" id="KW-0812">Transmembrane</keyword>
<organism evidence="3">
    <name type="scientific">Aedes albopictus</name>
    <name type="common">Asian tiger mosquito</name>
    <name type="synonym">Stegomyia albopicta</name>
    <dbReference type="NCBI Taxonomy" id="7160"/>
    <lineage>
        <taxon>Eukaryota</taxon>
        <taxon>Metazoa</taxon>
        <taxon>Ecdysozoa</taxon>
        <taxon>Arthropoda</taxon>
        <taxon>Hexapoda</taxon>
        <taxon>Insecta</taxon>
        <taxon>Pterygota</taxon>
        <taxon>Neoptera</taxon>
        <taxon>Endopterygota</taxon>
        <taxon>Diptera</taxon>
        <taxon>Nematocera</taxon>
        <taxon>Culicoidea</taxon>
        <taxon>Culicidae</taxon>
        <taxon>Culicinae</taxon>
        <taxon>Aedini</taxon>
        <taxon>Aedes</taxon>
        <taxon>Stegomyia</taxon>
    </lineage>
</organism>
<keyword evidence="1" id="KW-1133">Transmembrane helix</keyword>
<dbReference type="AlphaFoldDB" id="A0A023EKP2"/>
<dbReference type="VEuPathDB" id="VectorBase:AALFPA_063646"/>
<dbReference type="Pfam" id="PF16089">
    <property type="entry name" value="DUF4818"/>
    <property type="match status" value="1"/>
</dbReference>
<keyword evidence="1" id="KW-0472">Membrane</keyword>
<keyword evidence="2" id="KW-0732">Signal</keyword>